<feature type="transmembrane region" description="Helical" evidence="1">
    <location>
        <begin position="38"/>
        <end position="56"/>
    </location>
</feature>
<name>A0A6A0BDM7_9LACT</name>
<sequence>MKYLSQFLTKICLAVAFIILMIGLFANLSSNRFGDETTLLIKIIASLLILVSLLPLIKKSVYPKIEQLGNKRKIQIIFGIFLLIISIQLLTRHFFIPSISRDPFRIRTQAIWLAQGKVEWLDYFKRYPNNVPIAIVLSKALKIGWFFKLSTQTIITSLSLISLDIVAIIAVIMTYLASKKTSIALIISCLLLINPFMYTYNLRVFYSDVPAMLGFGSVMLGLSYLYRRPNARFRWLIGATVLIISVVTQLIKPNFIIIVPAIILWLLITALSADKRSQLNRPLIICSASLILLVSLTMPASKIISQQANFEPDSNQQFPTTHWIAMGLNPDTIGTYSQADCDAMDKETTKSGHEKLAMRTIKERLKNHGLIGMVKQISLKYHILLDMGHLNHKYVDGFSDAPAWYQKHAGQYQIANNLLISTLFCLIFSLALLGIKQLWQMEKSFLSLLPVLIIDGLLTFHALFWEVNDRYGEAVIIPILYLSAIGLKSYLAPEKHTFIAQHDNRPARKRLWLPLYFVGLAMLCYLPLTMKVPTTLTVVGQFSNWGARYGNLGTMIAANQKLTQTFTTRTDYQIFQLAILPHQQTGELILEVNGKVLVTKEITAENTKKLITIKQKLPAGNYRLIWHNKSSQENCVYLQNGADYPLSQESILELKDKQYFVFKFANRKS</sequence>
<evidence type="ECO:0000313" key="2">
    <source>
        <dbReference type="EMBL" id="GFH42785.1"/>
    </source>
</evidence>
<feature type="transmembrane region" description="Helical" evidence="1">
    <location>
        <begin position="7"/>
        <end position="26"/>
    </location>
</feature>
<comment type="caution">
    <text evidence="2">The sequence shown here is derived from an EMBL/GenBank/DDBJ whole genome shotgun (WGS) entry which is preliminary data.</text>
</comment>
<dbReference type="AlphaFoldDB" id="A0A6A0BDM7"/>
<evidence type="ECO:0000313" key="3">
    <source>
        <dbReference type="Proteomes" id="UP000480303"/>
    </source>
</evidence>
<accession>A0A6A0BDM7</accession>
<feature type="transmembrane region" description="Helical" evidence="1">
    <location>
        <begin position="445"/>
        <end position="465"/>
    </location>
</feature>
<gene>
    <name evidence="2" type="ORF">Hs30E_13360</name>
</gene>
<feature type="transmembrane region" description="Helical" evidence="1">
    <location>
        <begin position="183"/>
        <end position="200"/>
    </location>
</feature>
<feature type="transmembrane region" description="Helical" evidence="1">
    <location>
        <begin position="285"/>
        <end position="304"/>
    </location>
</feature>
<feature type="transmembrane region" description="Helical" evidence="1">
    <location>
        <begin position="511"/>
        <end position="528"/>
    </location>
</feature>
<keyword evidence="1" id="KW-0812">Transmembrane</keyword>
<keyword evidence="1" id="KW-0472">Membrane</keyword>
<protein>
    <submittedName>
        <fullName evidence="2">Membrane protein</fullName>
    </submittedName>
</protein>
<feature type="transmembrane region" description="Helical" evidence="1">
    <location>
        <begin position="154"/>
        <end position="176"/>
    </location>
</feature>
<feature type="transmembrane region" description="Helical" evidence="1">
    <location>
        <begin position="257"/>
        <end position="273"/>
    </location>
</feature>
<dbReference type="EMBL" id="BLLI01000039">
    <property type="protein sequence ID" value="GFH42785.1"/>
    <property type="molecule type" value="Genomic_DNA"/>
</dbReference>
<feature type="transmembrane region" description="Helical" evidence="1">
    <location>
        <begin position="76"/>
        <end position="95"/>
    </location>
</feature>
<proteinExistence type="predicted"/>
<keyword evidence="3" id="KW-1185">Reference proteome</keyword>
<reference evidence="2 3" key="1">
    <citation type="submission" date="2020-02" db="EMBL/GenBank/DDBJ databases">
        <title>Draft genome sequence of Lactococcus sp. Hs30E4-3.</title>
        <authorList>
            <person name="Noda S."/>
            <person name="Yuki M."/>
            <person name="Ohkuma M."/>
        </authorList>
    </citation>
    <scope>NUCLEOTIDE SEQUENCE [LARGE SCALE GENOMIC DNA]</scope>
    <source>
        <strain evidence="2 3">Hs30E4-3</strain>
    </source>
</reference>
<evidence type="ECO:0000256" key="1">
    <source>
        <dbReference type="SAM" id="Phobius"/>
    </source>
</evidence>
<feature type="transmembrane region" description="Helical" evidence="1">
    <location>
        <begin position="233"/>
        <end position="251"/>
    </location>
</feature>
<feature type="transmembrane region" description="Helical" evidence="1">
    <location>
        <begin position="414"/>
        <end position="433"/>
    </location>
</feature>
<feature type="transmembrane region" description="Helical" evidence="1">
    <location>
        <begin position="471"/>
        <end position="491"/>
    </location>
</feature>
<keyword evidence="1" id="KW-1133">Transmembrane helix</keyword>
<organism evidence="2 3">
    <name type="scientific">Pseudolactococcus hodotermopsidis</name>
    <dbReference type="NCBI Taxonomy" id="2709157"/>
    <lineage>
        <taxon>Bacteria</taxon>
        <taxon>Bacillati</taxon>
        <taxon>Bacillota</taxon>
        <taxon>Bacilli</taxon>
        <taxon>Lactobacillales</taxon>
        <taxon>Streptococcaceae</taxon>
        <taxon>Pseudolactococcus</taxon>
    </lineage>
</organism>
<feature type="transmembrane region" description="Helical" evidence="1">
    <location>
        <begin position="206"/>
        <end position="226"/>
    </location>
</feature>
<dbReference type="Proteomes" id="UP000480303">
    <property type="component" value="Unassembled WGS sequence"/>
</dbReference>